<reference evidence="2" key="1">
    <citation type="submission" date="2016-08" db="EMBL/GenBank/DDBJ databases">
        <title>Discovery of first anaerobic lithoheterotrophic haloarchae widely represented in hypersaline habitats.</title>
        <authorList>
            <person name="Sorokin D.Y."/>
            <person name="Kublanov I.V."/>
            <person name="Roman P."/>
            <person name="Sinninghe Damste J.S."/>
            <person name="Golyshin P.N."/>
            <person name="Rojo D."/>
            <person name="Ciordia S."/>
            <person name="Mena Md.C."/>
            <person name="Ferrer M."/>
            <person name="Smedile F."/>
            <person name="Messina E."/>
            <person name="La Cono V."/>
            <person name="Yakimov M.M."/>
        </authorList>
    </citation>
    <scope>NUCLEOTIDE SEQUENCE [LARGE SCALE GENOMIC DNA]</scope>
    <source>
        <strain evidence="2">HSR6</strain>
    </source>
</reference>
<keyword evidence="2" id="KW-1185">Reference proteome</keyword>
<dbReference type="GeneID" id="30418471"/>
<dbReference type="PANTHER" id="PTHR38031">
    <property type="entry name" value="SULFUR CARRIER PROTEIN SLR0821-RELATED"/>
    <property type="match status" value="1"/>
</dbReference>
<dbReference type="Gene3D" id="3.10.20.30">
    <property type="match status" value="1"/>
</dbReference>
<gene>
    <name evidence="1" type="ORF">HSR6_1937</name>
</gene>
<evidence type="ECO:0000313" key="1">
    <source>
        <dbReference type="EMBL" id="APE96369.1"/>
    </source>
</evidence>
<dbReference type="PANTHER" id="PTHR38031:SF1">
    <property type="entry name" value="SULFUR CARRIER PROTEIN CYSO"/>
    <property type="match status" value="1"/>
</dbReference>
<name>A0A1J1AFK6_9EURY</name>
<accession>A0A1J1AFK6</accession>
<proteinExistence type="predicted"/>
<evidence type="ECO:0000313" key="2">
    <source>
        <dbReference type="Proteomes" id="UP000186165"/>
    </source>
</evidence>
<dbReference type="InterPro" id="IPR016155">
    <property type="entry name" value="Mopterin_synth/thiamin_S_b"/>
</dbReference>
<protein>
    <submittedName>
        <fullName evidence="1">Molybdopterin synthase sulfur carrier subunit</fullName>
    </submittedName>
</protein>
<dbReference type="KEGG" id="hhsr:HSR6_1937"/>
<dbReference type="NCBIfam" id="NF041918">
    <property type="entry name" value="SAMP1"/>
    <property type="match status" value="1"/>
</dbReference>
<dbReference type="InterPro" id="IPR054834">
    <property type="entry name" value="SAMP1_3"/>
</dbReference>
<dbReference type="InterPro" id="IPR012675">
    <property type="entry name" value="Beta-grasp_dom_sf"/>
</dbReference>
<dbReference type="InterPro" id="IPR010038">
    <property type="entry name" value="MoaD_arc-typ"/>
</dbReference>
<dbReference type="RefSeq" id="WP_071933487.1">
    <property type="nucleotide sequence ID" value="NZ_CP016804.1"/>
</dbReference>
<dbReference type="InterPro" id="IPR052045">
    <property type="entry name" value="Sulfur_Carrier/Prot_Modifier"/>
</dbReference>
<organism evidence="1 2">
    <name type="scientific">Halodesulfurarchaeum formicicum</name>
    <dbReference type="NCBI Taxonomy" id="1873524"/>
    <lineage>
        <taxon>Archaea</taxon>
        <taxon>Methanobacteriati</taxon>
        <taxon>Methanobacteriota</taxon>
        <taxon>Stenosarchaea group</taxon>
        <taxon>Halobacteria</taxon>
        <taxon>Halobacteriales</taxon>
        <taxon>Halobacteriaceae</taxon>
        <taxon>Halodesulfurarchaeum</taxon>
    </lineage>
</organism>
<dbReference type="NCBIfam" id="TIGR01687">
    <property type="entry name" value="moaD_arch"/>
    <property type="match status" value="1"/>
</dbReference>
<dbReference type="EMBL" id="CP016804">
    <property type="protein sequence ID" value="APE96369.1"/>
    <property type="molecule type" value="Genomic_DNA"/>
</dbReference>
<dbReference type="SUPFAM" id="SSF54285">
    <property type="entry name" value="MoaD/ThiS"/>
    <property type="match status" value="1"/>
</dbReference>
<dbReference type="Pfam" id="PF02597">
    <property type="entry name" value="ThiS"/>
    <property type="match status" value="1"/>
</dbReference>
<dbReference type="Proteomes" id="UP000186165">
    <property type="component" value="Chromosome"/>
</dbReference>
<sequence length="91" mass="9670">MEWKLFADLAETAGEKRVAVDPAPEPTVEDALEALFESHPALRDRVLADGEVADHVNLLLNGESVTDRESGLGTQVESGDELALFPPVSGG</sequence>
<dbReference type="CDD" id="cd17505">
    <property type="entry name" value="Ubl_SAMP1_like"/>
    <property type="match status" value="1"/>
</dbReference>
<dbReference type="AlphaFoldDB" id="A0A1J1AFK6"/>
<dbReference type="InterPro" id="IPR003749">
    <property type="entry name" value="ThiS/MoaD-like"/>
</dbReference>
<dbReference type="OrthoDB" id="98357at2157"/>